<keyword evidence="1" id="KW-0433">Leucine-rich repeat</keyword>
<comment type="caution">
    <text evidence="3">The sequence shown here is derived from an EMBL/GenBank/DDBJ whole genome shotgun (WGS) entry which is preliminary data.</text>
</comment>
<dbReference type="Gene3D" id="3.10.20.90">
    <property type="entry name" value="Phosphatidylinositol 3-kinase Catalytic Subunit, Chain A, domain 1"/>
    <property type="match status" value="1"/>
</dbReference>
<dbReference type="PROSITE" id="PS51450">
    <property type="entry name" value="LRR"/>
    <property type="match status" value="1"/>
</dbReference>
<dbReference type="EMBL" id="JAQQBR010000530">
    <property type="protein sequence ID" value="KAK0170481.1"/>
    <property type="molecule type" value="Genomic_DNA"/>
</dbReference>
<evidence type="ECO:0000256" key="2">
    <source>
        <dbReference type="ARBA" id="ARBA00022737"/>
    </source>
</evidence>
<evidence type="ECO:0000256" key="1">
    <source>
        <dbReference type="ARBA" id="ARBA00022614"/>
    </source>
</evidence>
<reference evidence="3" key="1">
    <citation type="journal article" date="2023" name="bioRxiv">
        <title>Scaffold-level genome assemblies of two parasitoid biocontrol wasps reveal the parthenogenesis mechanism and an associated novel virus.</title>
        <authorList>
            <person name="Inwood S."/>
            <person name="Skelly J."/>
            <person name="Guhlin J."/>
            <person name="Harrop T."/>
            <person name="Goldson S."/>
            <person name="Dearden P."/>
        </authorList>
    </citation>
    <scope>NUCLEOTIDE SEQUENCE</scope>
    <source>
        <strain evidence="3">Lincoln</strain>
        <tissue evidence="3">Whole body</tissue>
    </source>
</reference>
<dbReference type="Proteomes" id="UP001168972">
    <property type="component" value="Unassembled WGS sequence"/>
</dbReference>
<accession>A0AA39FJA0</accession>
<dbReference type="InterPro" id="IPR001611">
    <property type="entry name" value="Leu-rich_rpt"/>
</dbReference>
<dbReference type="SUPFAM" id="SSF54236">
    <property type="entry name" value="Ubiquitin-like"/>
    <property type="match status" value="1"/>
</dbReference>
<dbReference type="GO" id="GO:0007010">
    <property type="term" value="P:cytoskeleton organization"/>
    <property type="evidence" value="ECO:0007669"/>
    <property type="project" value="TreeGrafter"/>
</dbReference>
<evidence type="ECO:0000313" key="3">
    <source>
        <dbReference type="EMBL" id="KAK0170481.1"/>
    </source>
</evidence>
<dbReference type="InterPro" id="IPR032675">
    <property type="entry name" value="LRR_dom_sf"/>
</dbReference>
<dbReference type="InterPro" id="IPR029071">
    <property type="entry name" value="Ubiquitin-like_domsf"/>
</dbReference>
<gene>
    <name evidence="3" type="ORF">PV327_011403</name>
</gene>
<keyword evidence="4" id="KW-1185">Reference proteome</keyword>
<dbReference type="AlphaFoldDB" id="A0AA39FJA0"/>
<sequence length="348" mass="40576">IILSTRFFSENNLPTKEKFTNLINAPAFPCVSQLTMVRMNYDWADIEWCTSMFPALRILYVAFNRVNTIEHPLANSNLVQIVDLSLENNDLDNWDEIIKLGELTKLEILNLNANRLDKIRLPSENAMGKTNLFPALQQLHLSKNCISEWRSISELEKLNNLRDLKFRNNPVVDNEKPETARQLIIARISKLKLLNNTEIARDERNGAEWDYLKLFANEWSQVNIDGMEERKNEFITNHPRYPALIELCGGLEIPNERVKTEMKSDVITIEFVSMNETLETPSKKKKLLKDMDVQKLTGIAQRLFKTGRKIPILSIQSKHRNDEIPLDKPLQRLNYYSIQNDDRILVRW</sequence>
<feature type="non-terminal residue" evidence="3">
    <location>
        <position position="1"/>
    </location>
</feature>
<dbReference type="PANTHER" id="PTHR18849">
    <property type="entry name" value="LEUCINE RICH REPEAT PROTEIN"/>
    <property type="match status" value="1"/>
</dbReference>
<name>A0AA39FJA0_MICHY</name>
<dbReference type="Pfam" id="PF14580">
    <property type="entry name" value="LRR_9"/>
    <property type="match status" value="1"/>
</dbReference>
<keyword evidence="2" id="KW-0677">Repeat</keyword>
<proteinExistence type="predicted"/>
<reference evidence="3" key="2">
    <citation type="submission" date="2023-03" db="EMBL/GenBank/DDBJ databases">
        <authorList>
            <person name="Inwood S.N."/>
            <person name="Skelly J.G."/>
            <person name="Guhlin J."/>
            <person name="Harrop T.W.R."/>
            <person name="Goldson S.G."/>
            <person name="Dearden P.K."/>
        </authorList>
    </citation>
    <scope>NUCLEOTIDE SEQUENCE</scope>
    <source>
        <strain evidence="3">Lincoln</strain>
        <tissue evidence="3">Whole body</tissue>
    </source>
</reference>
<evidence type="ECO:0008006" key="5">
    <source>
        <dbReference type="Google" id="ProtNLM"/>
    </source>
</evidence>
<protein>
    <recommendedName>
        <fullName evidence="5">Tubulin-specific chaperone E</fullName>
    </recommendedName>
</protein>
<dbReference type="SUPFAM" id="SSF52075">
    <property type="entry name" value="Outer arm dynein light chain 1"/>
    <property type="match status" value="1"/>
</dbReference>
<organism evidence="3 4">
    <name type="scientific">Microctonus hyperodae</name>
    <name type="common">Parasitoid wasp</name>
    <dbReference type="NCBI Taxonomy" id="165561"/>
    <lineage>
        <taxon>Eukaryota</taxon>
        <taxon>Metazoa</taxon>
        <taxon>Ecdysozoa</taxon>
        <taxon>Arthropoda</taxon>
        <taxon>Hexapoda</taxon>
        <taxon>Insecta</taxon>
        <taxon>Pterygota</taxon>
        <taxon>Neoptera</taxon>
        <taxon>Endopterygota</taxon>
        <taxon>Hymenoptera</taxon>
        <taxon>Apocrita</taxon>
        <taxon>Ichneumonoidea</taxon>
        <taxon>Braconidae</taxon>
        <taxon>Euphorinae</taxon>
        <taxon>Microctonus</taxon>
    </lineage>
</organism>
<dbReference type="Gene3D" id="3.80.10.10">
    <property type="entry name" value="Ribonuclease Inhibitor"/>
    <property type="match status" value="2"/>
</dbReference>
<dbReference type="PANTHER" id="PTHR18849:SF0">
    <property type="entry name" value="CILIA- AND FLAGELLA-ASSOCIATED PROTEIN 410-RELATED"/>
    <property type="match status" value="1"/>
</dbReference>
<evidence type="ECO:0000313" key="4">
    <source>
        <dbReference type="Proteomes" id="UP001168972"/>
    </source>
</evidence>